<keyword evidence="6 10" id="KW-0133">Cell shape</keyword>
<dbReference type="InterPro" id="IPR000713">
    <property type="entry name" value="Mur_ligase_N"/>
</dbReference>
<dbReference type="InterPro" id="IPR036565">
    <property type="entry name" value="Mur-like_cat_sf"/>
</dbReference>
<dbReference type="GO" id="GO:0005737">
    <property type="term" value="C:cytoplasm"/>
    <property type="evidence" value="ECO:0007669"/>
    <property type="project" value="UniProtKB-SubCell"/>
</dbReference>
<dbReference type="EC" id="6.3.2.10" evidence="10 11"/>
<dbReference type="Gene3D" id="3.40.1390.10">
    <property type="entry name" value="MurE/MurF, N-terminal domain"/>
    <property type="match status" value="1"/>
</dbReference>
<keyword evidence="8 10" id="KW-0131">Cell cycle</keyword>
<evidence type="ECO:0000256" key="6">
    <source>
        <dbReference type="ARBA" id="ARBA00022960"/>
    </source>
</evidence>
<evidence type="ECO:0000259" key="13">
    <source>
        <dbReference type="Pfam" id="PF02875"/>
    </source>
</evidence>
<evidence type="ECO:0000256" key="5">
    <source>
        <dbReference type="ARBA" id="ARBA00022840"/>
    </source>
</evidence>
<name>A0A840Y4B6_9PROT</name>
<keyword evidence="9 10" id="KW-0961">Cell wall biogenesis/degradation</keyword>
<keyword evidence="4 10" id="KW-0547">Nucleotide-binding</keyword>
<dbReference type="UniPathway" id="UPA00219"/>
<dbReference type="InterPro" id="IPR036615">
    <property type="entry name" value="Mur_ligase_C_dom_sf"/>
</dbReference>
<protein>
    <recommendedName>
        <fullName evidence="10 11">UDP-N-acetylmuramoyl-tripeptide--D-alanyl-D-alanine ligase</fullName>
        <ecNumber evidence="10 11">6.3.2.10</ecNumber>
    </recommendedName>
    <alternativeName>
        <fullName evidence="10">D-alanyl-D-alanine-adding enzyme</fullName>
    </alternativeName>
</protein>
<dbReference type="Gene3D" id="3.90.190.20">
    <property type="entry name" value="Mur ligase, C-terminal domain"/>
    <property type="match status" value="1"/>
</dbReference>
<keyword evidence="16" id="KW-1185">Reference proteome</keyword>
<dbReference type="GO" id="GO:0051301">
    <property type="term" value="P:cell division"/>
    <property type="evidence" value="ECO:0007669"/>
    <property type="project" value="UniProtKB-KW"/>
</dbReference>
<dbReference type="GO" id="GO:0047480">
    <property type="term" value="F:UDP-N-acetylmuramoyl-tripeptide-D-alanyl-D-alanine ligase activity"/>
    <property type="evidence" value="ECO:0007669"/>
    <property type="project" value="UniProtKB-UniRule"/>
</dbReference>
<evidence type="ECO:0000313" key="16">
    <source>
        <dbReference type="Proteomes" id="UP000562254"/>
    </source>
</evidence>
<evidence type="ECO:0000256" key="9">
    <source>
        <dbReference type="ARBA" id="ARBA00023316"/>
    </source>
</evidence>
<keyword evidence="5 10" id="KW-0067">ATP-binding</keyword>
<evidence type="ECO:0000313" key="15">
    <source>
        <dbReference type="EMBL" id="MBB5689003.1"/>
    </source>
</evidence>
<comment type="similarity">
    <text evidence="10">Belongs to the MurCDEF family. MurF subfamily.</text>
</comment>
<evidence type="ECO:0000256" key="1">
    <source>
        <dbReference type="ARBA" id="ARBA00022490"/>
    </source>
</evidence>
<feature type="domain" description="Mur ligase central" evidence="14">
    <location>
        <begin position="107"/>
        <end position="296"/>
    </location>
</feature>
<evidence type="ECO:0000259" key="12">
    <source>
        <dbReference type="Pfam" id="PF01225"/>
    </source>
</evidence>
<dbReference type="SUPFAM" id="SSF53623">
    <property type="entry name" value="MurD-like peptide ligases, catalytic domain"/>
    <property type="match status" value="1"/>
</dbReference>
<accession>A0A840Y4B6</accession>
<dbReference type="Proteomes" id="UP000562254">
    <property type="component" value="Unassembled WGS sequence"/>
</dbReference>
<dbReference type="GO" id="GO:0071555">
    <property type="term" value="P:cell wall organization"/>
    <property type="evidence" value="ECO:0007669"/>
    <property type="project" value="UniProtKB-KW"/>
</dbReference>
<feature type="domain" description="Mur ligase N-terminal catalytic" evidence="12">
    <location>
        <begin position="24"/>
        <end position="70"/>
    </location>
</feature>
<reference evidence="15 16" key="1">
    <citation type="submission" date="2020-08" db="EMBL/GenBank/DDBJ databases">
        <title>Genomic Encyclopedia of Type Strains, Phase IV (KMG-IV): sequencing the most valuable type-strain genomes for metagenomic binning, comparative biology and taxonomic classification.</title>
        <authorList>
            <person name="Goeker M."/>
        </authorList>
    </citation>
    <scope>NUCLEOTIDE SEQUENCE [LARGE SCALE GENOMIC DNA]</scope>
    <source>
        <strain evidence="15 16">DSM 25895</strain>
    </source>
</reference>
<proteinExistence type="inferred from homology"/>
<feature type="domain" description="Mur ligase C-terminal" evidence="13">
    <location>
        <begin position="330"/>
        <end position="441"/>
    </location>
</feature>
<dbReference type="Pfam" id="PF08245">
    <property type="entry name" value="Mur_ligase_M"/>
    <property type="match status" value="1"/>
</dbReference>
<evidence type="ECO:0000256" key="7">
    <source>
        <dbReference type="ARBA" id="ARBA00022984"/>
    </source>
</evidence>
<evidence type="ECO:0000256" key="11">
    <source>
        <dbReference type="RuleBase" id="RU004136"/>
    </source>
</evidence>
<dbReference type="PANTHER" id="PTHR43024:SF1">
    <property type="entry name" value="UDP-N-ACETYLMURAMOYL-TRIPEPTIDE--D-ALANYL-D-ALANINE LIGASE"/>
    <property type="match status" value="1"/>
</dbReference>
<dbReference type="InterPro" id="IPR035911">
    <property type="entry name" value="MurE/MurF_N"/>
</dbReference>
<evidence type="ECO:0000256" key="4">
    <source>
        <dbReference type="ARBA" id="ARBA00022741"/>
    </source>
</evidence>
<keyword evidence="1 10" id="KW-0963">Cytoplasm</keyword>
<dbReference type="GO" id="GO:0009252">
    <property type="term" value="P:peptidoglycan biosynthetic process"/>
    <property type="evidence" value="ECO:0007669"/>
    <property type="project" value="UniProtKB-UniRule"/>
</dbReference>
<dbReference type="InterPro" id="IPR005863">
    <property type="entry name" value="UDP-N-AcMur_synth"/>
</dbReference>
<sequence length="459" mass="45930">MSALWTAAELRAATGGTLAADVAVQGISIDSRSIAPGDLFVALRDTRDGHDFVADALARGAAAAMVDRDPPGVGPDAPLLRVADTLAGLTALGAAARARSAARVVGVTGSVGKTTTKKMLRVALAAFGPAHASAASFNNHWGVPVTLARLPRDAAFAVVEMGMNRRGEIAPLSRLARPHVGVVTNIGTAHIGHLGSQAAIAEEKGDIIAGIAPGGTLVLPADSPFAARLAARAQEAGLAAMAHGEAPGADARLLSYEGTEDGGRAEILTGGERIGLTLAAPGRHVALNACAVLAAVAALGLSPRRAAAALPAFGAPAGRGRRIRIRVPGGEALLIDDSYNASVASVRAGLAVLAAQPAARRIAVLGEMLELGAEGPALHACLAPDLAAACDLVFSCGALMEHLHRALPEARRGAHLPDSASLAPVVKAALRPGDAVLVKGSLGSRMAAVVAALTTEAAA</sequence>
<dbReference type="NCBIfam" id="TIGR01143">
    <property type="entry name" value="murF"/>
    <property type="match status" value="1"/>
</dbReference>
<evidence type="ECO:0000259" key="14">
    <source>
        <dbReference type="Pfam" id="PF08245"/>
    </source>
</evidence>
<dbReference type="Gene3D" id="3.40.1190.10">
    <property type="entry name" value="Mur-like, catalytic domain"/>
    <property type="match status" value="1"/>
</dbReference>
<dbReference type="SUPFAM" id="SSF63418">
    <property type="entry name" value="MurE/MurF N-terminal domain"/>
    <property type="match status" value="1"/>
</dbReference>
<dbReference type="InterPro" id="IPR051046">
    <property type="entry name" value="MurCDEF_CellWall_CoF430Synth"/>
</dbReference>
<keyword evidence="3 10" id="KW-0132">Cell division</keyword>
<gene>
    <name evidence="10" type="primary">murF</name>
    <name evidence="15" type="ORF">FHS88_001119</name>
</gene>
<comment type="catalytic activity">
    <reaction evidence="10 11">
        <text>D-alanyl-D-alanine + UDP-N-acetyl-alpha-D-muramoyl-L-alanyl-gamma-D-glutamyl-meso-2,6-diaminopimelate + ATP = UDP-N-acetyl-alpha-D-muramoyl-L-alanyl-gamma-D-glutamyl-meso-2,6-diaminopimeloyl-D-alanyl-D-alanine + ADP + phosphate + H(+)</text>
        <dbReference type="Rhea" id="RHEA:28374"/>
        <dbReference type="ChEBI" id="CHEBI:15378"/>
        <dbReference type="ChEBI" id="CHEBI:30616"/>
        <dbReference type="ChEBI" id="CHEBI:43474"/>
        <dbReference type="ChEBI" id="CHEBI:57822"/>
        <dbReference type="ChEBI" id="CHEBI:61386"/>
        <dbReference type="ChEBI" id="CHEBI:83905"/>
        <dbReference type="ChEBI" id="CHEBI:456216"/>
        <dbReference type="EC" id="6.3.2.10"/>
    </reaction>
</comment>
<comment type="subcellular location">
    <subcellularLocation>
        <location evidence="10 11">Cytoplasm</location>
    </subcellularLocation>
</comment>
<dbReference type="RefSeq" id="WP_184482141.1">
    <property type="nucleotide sequence ID" value="NZ_JACIJE010000002.1"/>
</dbReference>
<feature type="binding site" evidence="10">
    <location>
        <begin position="109"/>
        <end position="115"/>
    </location>
    <ligand>
        <name>ATP</name>
        <dbReference type="ChEBI" id="CHEBI:30616"/>
    </ligand>
</feature>
<dbReference type="InterPro" id="IPR004101">
    <property type="entry name" value="Mur_ligase_C"/>
</dbReference>
<dbReference type="GO" id="GO:0008360">
    <property type="term" value="P:regulation of cell shape"/>
    <property type="evidence" value="ECO:0007669"/>
    <property type="project" value="UniProtKB-KW"/>
</dbReference>
<dbReference type="SUPFAM" id="SSF53244">
    <property type="entry name" value="MurD-like peptide ligases, peptide-binding domain"/>
    <property type="match status" value="1"/>
</dbReference>
<evidence type="ECO:0000256" key="8">
    <source>
        <dbReference type="ARBA" id="ARBA00023306"/>
    </source>
</evidence>
<dbReference type="Pfam" id="PF01225">
    <property type="entry name" value="Mur_ligase"/>
    <property type="match status" value="1"/>
</dbReference>
<comment type="function">
    <text evidence="10 11">Involved in cell wall formation. Catalyzes the final step in the synthesis of UDP-N-acetylmuramoyl-pentapeptide, the precursor of murein.</text>
</comment>
<dbReference type="EMBL" id="JACIJE010000002">
    <property type="protein sequence ID" value="MBB5689003.1"/>
    <property type="molecule type" value="Genomic_DNA"/>
</dbReference>
<comment type="pathway">
    <text evidence="10 11">Cell wall biogenesis; peptidoglycan biosynthesis.</text>
</comment>
<dbReference type="PANTHER" id="PTHR43024">
    <property type="entry name" value="UDP-N-ACETYLMURAMOYL-TRIPEPTIDE--D-ALANYL-D-ALANINE LIGASE"/>
    <property type="match status" value="1"/>
</dbReference>
<dbReference type="AlphaFoldDB" id="A0A840Y4B6"/>
<evidence type="ECO:0000256" key="3">
    <source>
        <dbReference type="ARBA" id="ARBA00022618"/>
    </source>
</evidence>
<keyword evidence="7 10" id="KW-0573">Peptidoglycan synthesis</keyword>
<evidence type="ECO:0000256" key="2">
    <source>
        <dbReference type="ARBA" id="ARBA00022598"/>
    </source>
</evidence>
<dbReference type="HAMAP" id="MF_02019">
    <property type="entry name" value="MurF"/>
    <property type="match status" value="1"/>
</dbReference>
<dbReference type="InterPro" id="IPR013221">
    <property type="entry name" value="Mur_ligase_cen"/>
</dbReference>
<organism evidence="15 16">
    <name type="scientific">Neoroseomonas alkaliterrae</name>
    <dbReference type="NCBI Taxonomy" id="1452450"/>
    <lineage>
        <taxon>Bacteria</taxon>
        <taxon>Pseudomonadati</taxon>
        <taxon>Pseudomonadota</taxon>
        <taxon>Alphaproteobacteria</taxon>
        <taxon>Acetobacterales</taxon>
        <taxon>Acetobacteraceae</taxon>
        <taxon>Neoroseomonas</taxon>
    </lineage>
</organism>
<comment type="caution">
    <text evidence="15">The sequence shown here is derived from an EMBL/GenBank/DDBJ whole genome shotgun (WGS) entry which is preliminary data.</text>
</comment>
<dbReference type="Pfam" id="PF02875">
    <property type="entry name" value="Mur_ligase_C"/>
    <property type="match status" value="1"/>
</dbReference>
<dbReference type="GO" id="GO:0005524">
    <property type="term" value="F:ATP binding"/>
    <property type="evidence" value="ECO:0007669"/>
    <property type="project" value="UniProtKB-UniRule"/>
</dbReference>
<keyword evidence="2 10" id="KW-0436">Ligase</keyword>
<evidence type="ECO:0000256" key="10">
    <source>
        <dbReference type="HAMAP-Rule" id="MF_02019"/>
    </source>
</evidence>